<evidence type="ECO:0000256" key="4">
    <source>
        <dbReference type="SAM" id="MobiDB-lite"/>
    </source>
</evidence>
<dbReference type="InterPro" id="IPR036770">
    <property type="entry name" value="Ankyrin_rpt-contain_sf"/>
</dbReference>
<dbReference type="RefSeq" id="XP_012334596.1">
    <property type="nucleotide sequence ID" value="XM_012479173.1"/>
</dbReference>
<keyword evidence="2 3" id="KW-0040">ANK repeat</keyword>
<feature type="compositionally biased region" description="Polar residues" evidence="4">
    <location>
        <begin position="54"/>
        <end position="68"/>
    </location>
</feature>
<feature type="compositionally biased region" description="Basic and acidic residues" evidence="4">
    <location>
        <begin position="14"/>
        <end position="33"/>
    </location>
</feature>
<gene>
    <name evidence="5" type="ORF">AK88_01538</name>
</gene>
<evidence type="ECO:0000256" key="1">
    <source>
        <dbReference type="ARBA" id="ARBA00022737"/>
    </source>
</evidence>
<dbReference type="VEuPathDB" id="PlasmoDB:AK88_01538"/>
<feature type="repeat" description="ANK" evidence="3">
    <location>
        <begin position="165"/>
        <end position="197"/>
    </location>
</feature>
<dbReference type="PROSITE" id="PS50088">
    <property type="entry name" value="ANK_REPEAT"/>
    <property type="match status" value="2"/>
</dbReference>
<reference evidence="5 6" key="1">
    <citation type="submission" date="2014-03" db="EMBL/GenBank/DDBJ databases">
        <title>The Genome Sequence of Plasmodium fragile nilgiri.</title>
        <authorList>
            <consortium name="The Broad Institute Genomics Platform"/>
            <consortium name="The Broad Institute Genome Sequencing Center for Infectious Disease"/>
            <person name="Neafsey D."/>
            <person name="Duraisingh M."/>
            <person name="Young S.K."/>
            <person name="Zeng Q."/>
            <person name="Gargeya S."/>
            <person name="Abouelleil A."/>
            <person name="Alvarado L."/>
            <person name="Chapman S.B."/>
            <person name="Gainer-Dewar J."/>
            <person name="Goldberg J."/>
            <person name="Griggs A."/>
            <person name="Gujja S."/>
            <person name="Hansen M."/>
            <person name="Howarth C."/>
            <person name="Imamovic A."/>
            <person name="Larimer J."/>
            <person name="Pearson M."/>
            <person name="Poon T.W."/>
            <person name="Priest M."/>
            <person name="Roberts A."/>
            <person name="Saif S."/>
            <person name="Shea T."/>
            <person name="Sykes S."/>
            <person name="Wortman J."/>
            <person name="Nusbaum C."/>
            <person name="Birren B."/>
        </authorList>
    </citation>
    <scope>NUCLEOTIDE SEQUENCE [LARGE SCALE GENOMIC DNA]</scope>
    <source>
        <strain evidence="6">nilgiri</strain>
    </source>
</reference>
<feature type="compositionally biased region" description="Basic residues" evidence="4">
    <location>
        <begin position="34"/>
        <end position="43"/>
    </location>
</feature>
<dbReference type="Pfam" id="PF12796">
    <property type="entry name" value="Ank_2"/>
    <property type="match status" value="1"/>
</dbReference>
<protein>
    <submittedName>
        <fullName evidence="5">Uncharacterized protein</fullName>
    </submittedName>
</protein>
<dbReference type="InterPro" id="IPR002110">
    <property type="entry name" value="Ankyrin_rpt"/>
</dbReference>
<accession>A0A0D9QPJ1</accession>
<dbReference type="EMBL" id="KQ001657">
    <property type="protein sequence ID" value="KJP88848.1"/>
    <property type="molecule type" value="Genomic_DNA"/>
</dbReference>
<dbReference type="OMA" id="CERRMYL"/>
<dbReference type="SUPFAM" id="SSF48403">
    <property type="entry name" value="Ankyrin repeat"/>
    <property type="match status" value="1"/>
</dbReference>
<dbReference type="SMART" id="SM00248">
    <property type="entry name" value="ANK"/>
    <property type="match status" value="3"/>
</dbReference>
<dbReference type="PANTHER" id="PTHR24198:SF165">
    <property type="entry name" value="ANKYRIN REPEAT-CONTAINING PROTEIN-RELATED"/>
    <property type="match status" value="1"/>
</dbReference>
<dbReference type="OrthoDB" id="430364at2759"/>
<feature type="compositionally biased region" description="Basic and acidic residues" evidence="4">
    <location>
        <begin position="401"/>
        <end position="413"/>
    </location>
</feature>
<evidence type="ECO:0000313" key="6">
    <source>
        <dbReference type="Proteomes" id="UP000054561"/>
    </source>
</evidence>
<dbReference type="Gene3D" id="1.25.40.20">
    <property type="entry name" value="Ankyrin repeat-containing domain"/>
    <property type="match status" value="1"/>
</dbReference>
<dbReference type="PANTHER" id="PTHR24198">
    <property type="entry name" value="ANKYRIN REPEAT AND PROTEIN KINASE DOMAIN-CONTAINING PROTEIN"/>
    <property type="match status" value="1"/>
</dbReference>
<dbReference type="AlphaFoldDB" id="A0A0D9QPJ1"/>
<sequence length="461" mass="51711">MVGGQHRKGRPHTFRCEEGIHSSTSDETKMEEKKKKKKKKKKNFFNDTKRTNNSDESTTSSPMCSSFDTGKSDDVLNNKVKHYYVQKLLTKSISHKLLGLNNALHYACARGKRKLAKQLIICGVPIKLMNNEGSTALHMASLNGHDEIVKTLLEYNPEVDVMTFHGETPLMLAAYGLHLHVIKTLVSSGAKVIVKNSDNVTVLHCLVQGLLRTHTIYYDHKAYHNEVSCGGVGGGPFMNGDTAKSFSTTNHNHHITAHIPIIEDLPTDLLLLPFKLLHRIKKAITILKLLTMHCPLYLYEVKDVHGFNPHEMLKHAWRKVCERRMYLLANADLKFSSFSHRQKNIVSQGWTLITALINMVLSILRPDRSVLTSIYATFLGGQRIPQVHTTQLTEASTPSDTHVKPTDQQRTDQEAPAEMKPTAQVDPPGEPKSAASEKAPIVPKKMWSKKAKLPPPPKRPQ</sequence>
<keyword evidence="1" id="KW-0677">Repeat</keyword>
<evidence type="ECO:0000313" key="5">
    <source>
        <dbReference type="EMBL" id="KJP88848.1"/>
    </source>
</evidence>
<proteinExistence type="predicted"/>
<dbReference type="Proteomes" id="UP000054561">
    <property type="component" value="Unassembled WGS sequence"/>
</dbReference>
<dbReference type="GeneID" id="24266852"/>
<keyword evidence="6" id="KW-1185">Reference proteome</keyword>
<feature type="region of interest" description="Disordered" evidence="4">
    <location>
        <begin position="392"/>
        <end position="461"/>
    </location>
</feature>
<feature type="repeat" description="ANK" evidence="3">
    <location>
        <begin position="132"/>
        <end position="164"/>
    </location>
</feature>
<feature type="region of interest" description="Disordered" evidence="4">
    <location>
        <begin position="1"/>
        <end position="68"/>
    </location>
</feature>
<evidence type="ECO:0000256" key="2">
    <source>
        <dbReference type="ARBA" id="ARBA00023043"/>
    </source>
</evidence>
<feature type="compositionally biased region" description="Basic residues" evidence="4">
    <location>
        <begin position="1"/>
        <end position="13"/>
    </location>
</feature>
<name>A0A0D9QPJ1_PLAFR</name>
<evidence type="ECO:0000256" key="3">
    <source>
        <dbReference type="PROSITE-ProRule" id="PRU00023"/>
    </source>
</evidence>
<dbReference type="PRINTS" id="PR01415">
    <property type="entry name" value="ANKYRIN"/>
</dbReference>
<organism evidence="5 6">
    <name type="scientific">Plasmodium fragile</name>
    <dbReference type="NCBI Taxonomy" id="5857"/>
    <lineage>
        <taxon>Eukaryota</taxon>
        <taxon>Sar</taxon>
        <taxon>Alveolata</taxon>
        <taxon>Apicomplexa</taxon>
        <taxon>Aconoidasida</taxon>
        <taxon>Haemosporida</taxon>
        <taxon>Plasmodiidae</taxon>
        <taxon>Plasmodium</taxon>
        <taxon>Plasmodium (Plasmodium)</taxon>
    </lineage>
</organism>
<dbReference type="PROSITE" id="PS50297">
    <property type="entry name" value="ANK_REP_REGION"/>
    <property type="match status" value="2"/>
</dbReference>